<name>A0A0C3CVE5_9AGAM</name>
<dbReference type="Proteomes" id="UP000053989">
    <property type="component" value="Unassembled WGS sequence"/>
</dbReference>
<dbReference type="AlphaFoldDB" id="A0A0C3CVE5"/>
<evidence type="ECO:0000313" key="2">
    <source>
        <dbReference type="EMBL" id="KIM52540.1"/>
    </source>
</evidence>
<proteinExistence type="predicted"/>
<sequence>MWTDLDNAIKFEQAALVLRPQGHPDHAESVNSLFCYRQLKIEGQDASTQSAHPTGITSGSQFKYLIGDILFDILKGCPPRLLDTRTGKLCDRDSQIAQFEESGEYSQLLSSASALDALAQVPHIHQVVSTYFRYVTLSHRWGKLEPLLRDIEGQVIYDLDVTDGLRKLRSFCLTSFRRGYLWAWSDTCCIDKESSAELQEAIGSMFSWYRQSALTLVHLADVSDTGTLTSSAWFKRGWTLQELLAPRTMLFFTRDWLLYRNSSSNHKEDSAILGELEQATGITSRHLTHFHPGVDDARSRLQWASTRCTTRPEDIAYSLLGVFSLHIPVLYGESAENALGRLLAEVISKSGDTSILDWVGQSSVFHSCFPATITPYQSLPLPLPDLTTPPSTRIIRRLFFLRSVRKMHHALSNLPLAKFANFRLILPCIVHRIKAMNVTRVDTSTATHVHQIQAVGLTPIDIALSERLENATKGVPYVLIRPWHPSLLHSAIDTDDTSTHQLLARLEQPFSALLLKELPQRISEGCIILSYYCSSYGLCWCVERRS</sequence>
<dbReference type="EMBL" id="KN822208">
    <property type="protein sequence ID" value="KIM52540.1"/>
    <property type="molecule type" value="Genomic_DNA"/>
</dbReference>
<protein>
    <recommendedName>
        <fullName evidence="1">Heterokaryon incompatibility domain-containing protein</fullName>
    </recommendedName>
</protein>
<evidence type="ECO:0000313" key="3">
    <source>
        <dbReference type="Proteomes" id="UP000053989"/>
    </source>
</evidence>
<reference evidence="2 3" key="1">
    <citation type="submission" date="2014-04" db="EMBL/GenBank/DDBJ databases">
        <authorList>
            <consortium name="DOE Joint Genome Institute"/>
            <person name="Kuo A."/>
            <person name="Kohler A."/>
            <person name="Nagy L.G."/>
            <person name="Floudas D."/>
            <person name="Copeland A."/>
            <person name="Barry K.W."/>
            <person name="Cichocki N."/>
            <person name="Veneault-Fourrey C."/>
            <person name="LaButti K."/>
            <person name="Lindquist E.A."/>
            <person name="Lipzen A."/>
            <person name="Lundell T."/>
            <person name="Morin E."/>
            <person name="Murat C."/>
            <person name="Sun H."/>
            <person name="Tunlid A."/>
            <person name="Henrissat B."/>
            <person name="Grigoriev I.V."/>
            <person name="Hibbett D.S."/>
            <person name="Martin F."/>
            <person name="Nordberg H.P."/>
            <person name="Cantor M.N."/>
            <person name="Hua S.X."/>
        </authorList>
    </citation>
    <scope>NUCLEOTIDE SEQUENCE [LARGE SCALE GENOMIC DNA]</scope>
    <source>
        <strain evidence="2 3">Foug A</strain>
    </source>
</reference>
<dbReference type="STRING" id="1036808.A0A0C3CVE5"/>
<keyword evidence="3" id="KW-1185">Reference proteome</keyword>
<dbReference type="OrthoDB" id="2232847at2759"/>
<accession>A0A0C3CVE5</accession>
<dbReference type="HOGENOM" id="CLU_000288_138_6_1"/>
<dbReference type="InParanoid" id="A0A0C3CVE5"/>
<gene>
    <name evidence="2" type="ORF">SCLCIDRAFT_141001</name>
</gene>
<dbReference type="InterPro" id="IPR010730">
    <property type="entry name" value="HET"/>
</dbReference>
<reference evidence="3" key="2">
    <citation type="submission" date="2015-01" db="EMBL/GenBank/DDBJ databases">
        <title>Evolutionary Origins and Diversification of the Mycorrhizal Mutualists.</title>
        <authorList>
            <consortium name="DOE Joint Genome Institute"/>
            <consortium name="Mycorrhizal Genomics Consortium"/>
            <person name="Kohler A."/>
            <person name="Kuo A."/>
            <person name="Nagy L.G."/>
            <person name="Floudas D."/>
            <person name="Copeland A."/>
            <person name="Barry K.W."/>
            <person name="Cichocki N."/>
            <person name="Veneault-Fourrey C."/>
            <person name="LaButti K."/>
            <person name="Lindquist E.A."/>
            <person name="Lipzen A."/>
            <person name="Lundell T."/>
            <person name="Morin E."/>
            <person name="Murat C."/>
            <person name="Riley R."/>
            <person name="Ohm R."/>
            <person name="Sun H."/>
            <person name="Tunlid A."/>
            <person name="Henrissat B."/>
            <person name="Grigoriev I.V."/>
            <person name="Hibbett D.S."/>
            <person name="Martin F."/>
        </authorList>
    </citation>
    <scope>NUCLEOTIDE SEQUENCE [LARGE SCALE GENOMIC DNA]</scope>
    <source>
        <strain evidence="3">Foug A</strain>
    </source>
</reference>
<evidence type="ECO:0000259" key="1">
    <source>
        <dbReference type="Pfam" id="PF06985"/>
    </source>
</evidence>
<feature type="domain" description="Heterokaryon incompatibility" evidence="1">
    <location>
        <begin position="134"/>
        <end position="225"/>
    </location>
</feature>
<organism evidence="2 3">
    <name type="scientific">Scleroderma citrinum Foug A</name>
    <dbReference type="NCBI Taxonomy" id="1036808"/>
    <lineage>
        <taxon>Eukaryota</taxon>
        <taxon>Fungi</taxon>
        <taxon>Dikarya</taxon>
        <taxon>Basidiomycota</taxon>
        <taxon>Agaricomycotina</taxon>
        <taxon>Agaricomycetes</taxon>
        <taxon>Agaricomycetidae</taxon>
        <taxon>Boletales</taxon>
        <taxon>Sclerodermatineae</taxon>
        <taxon>Sclerodermataceae</taxon>
        <taxon>Scleroderma</taxon>
    </lineage>
</organism>
<dbReference type="Pfam" id="PF06985">
    <property type="entry name" value="HET"/>
    <property type="match status" value="1"/>
</dbReference>
<dbReference type="PANTHER" id="PTHR10622">
    <property type="entry name" value="HET DOMAIN-CONTAINING PROTEIN"/>
    <property type="match status" value="1"/>
</dbReference>
<dbReference type="PANTHER" id="PTHR10622:SF10">
    <property type="entry name" value="HET DOMAIN-CONTAINING PROTEIN"/>
    <property type="match status" value="1"/>
</dbReference>